<keyword evidence="2" id="KW-1185">Reference proteome</keyword>
<comment type="caution">
    <text evidence="1">The sequence shown here is derived from an EMBL/GenBank/DDBJ whole genome shotgun (WGS) entry which is preliminary data.</text>
</comment>
<protein>
    <submittedName>
        <fullName evidence="1">Uncharacterized protein</fullName>
    </submittedName>
</protein>
<reference evidence="1" key="2">
    <citation type="submission" date="2022-01" db="EMBL/GenBank/DDBJ databases">
        <authorList>
            <person name="Yamashiro T."/>
            <person name="Shiraishi A."/>
            <person name="Satake H."/>
            <person name="Nakayama K."/>
        </authorList>
    </citation>
    <scope>NUCLEOTIDE SEQUENCE</scope>
</reference>
<name>A0ABQ5I0T2_9ASTR</name>
<gene>
    <name evidence="1" type="ORF">Tco_1082568</name>
</gene>
<evidence type="ECO:0000313" key="1">
    <source>
        <dbReference type="EMBL" id="GJT93723.1"/>
    </source>
</evidence>
<sequence length="188" mass="21149">MIELRVDVELKDTIVVVVLKLNLKNPRQALEGVQVGPKVGFKPTKQVYQPVSKKNSTITSDSDSKVEKVFNETAGFTASTSSKVDNYPKSGSGVKNKSMYEQWKETYVEDPNDDDDFDDYGLTGTALQFAIAFDINRSTSVAFVGLISLVSYYFRSFVSEFNEGIRGCVWDDEEWKKAEKIVFFVFSS</sequence>
<evidence type="ECO:0000313" key="2">
    <source>
        <dbReference type="Proteomes" id="UP001151760"/>
    </source>
</evidence>
<dbReference type="EMBL" id="BQNB010020229">
    <property type="protein sequence ID" value="GJT93723.1"/>
    <property type="molecule type" value="Genomic_DNA"/>
</dbReference>
<proteinExistence type="predicted"/>
<organism evidence="1 2">
    <name type="scientific">Tanacetum coccineum</name>
    <dbReference type="NCBI Taxonomy" id="301880"/>
    <lineage>
        <taxon>Eukaryota</taxon>
        <taxon>Viridiplantae</taxon>
        <taxon>Streptophyta</taxon>
        <taxon>Embryophyta</taxon>
        <taxon>Tracheophyta</taxon>
        <taxon>Spermatophyta</taxon>
        <taxon>Magnoliopsida</taxon>
        <taxon>eudicotyledons</taxon>
        <taxon>Gunneridae</taxon>
        <taxon>Pentapetalae</taxon>
        <taxon>asterids</taxon>
        <taxon>campanulids</taxon>
        <taxon>Asterales</taxon>
        <taxon>Asteraceae</taxon>
        <taxon>Asteroideae</taxon>
        <taxon>Anthemideae</taxon>
        <taxon>Anthemidinae</taxon>
        <taxon>Tanacetum</taxon>
    </lineage>
</organism>
<dbReference type="Proteomes" id="UP001151760">
    <property type="component" value="Unassembled WGS sequence"/>
</dbReference>
<reference evidence="1" key="1">
    <citation type="journal article" date="2022" name="Int. J. Mol. Sci.">
        <title>Draft Genome of Tanacetum Coccineum: Genomic Comparison of Closely Related Tanacetum-Family Plants.</title>
        <authorList>
            <person name="Yamashiro T."/>
            <person name="Shiraishi A."/>
            <person name="Nakayama K."/>
            <person name="Satake H."/>
        </authorList>
    </citation>
    <scope>NUCLEOTIDE SEQUENCE</scope>
</reference>
<accession>A0ABQ5I0T2</accession>